<dbReference type="RefSeq" id="XP_031754142.1">
    <property type="nucleotide sequence ID" value="XM_031898282.1"/>
</dbReference>
<keyword evidence="8 12" id="KW-0472">Membrane</keyword>
<evidence type="ECO:0000256" key="1">
    <source>
        <dbReference type="ARBA" id="ARBA00004651"/>
    </source>
</evidence>
<comment type="subcellular location">
    <subcellularLocation>
        <location evidence="1">Cell membrane</location>
        <topology evidence="1">Multi-pass membrane protein</topology>
    </subcellularLocation>
</comment>
<feature type="transmembrane region" description="Helical" evidence="12">
    <location>
        <begin position="750"/>
        <end position="773"/>
    </location>
</feature>
<evidence type="ECO:0000256" key="3">
    <source>
        <dbReference type="ARBA" id="ARBA00022475"/>
    </source>
</evidence>
<dbReference type="Gene3D" id="3.40.50.2300">
    <property type="match status" value="4"/>
</dbReference>
<evidence type="ECO:0000256" key="2">
    <source>
        <dbReference type="ARBA" id="ARBA00007242"/>
    </source>
</evidence>
<dbReference type="InterPro" id="IPR011500">
    <property type="entry name" value="GPCR_3_9-Cys_dom"/>
</dbReference>
<dbReference type="InterPro" id="IPR028082">
    <property type="entry name" value="Peripla_BP_I"/>
</dbReference>
<dbReference type="Proteomes" id="UP000008143">
    <property type="component" value="Chromosome 3"/>
</dbReference>
<keyword evidence="14" id="KW-1185">Reference proteome</keyword>
<sequence length="1018" mass="113711">MHCQTIATEYYQSMQALIFAVEEINGDHELLPNITLGFQIFDKCTTLRRSAQGALCMLSGGNKITPNYRCHNGAPLAGVIGDSGSTHSILMAEILGLYRYPQISYLSTNPILSDRNLFPSFFRTIPSDEFQMRGLAQLVSYFDWSWVGFIADDDDYGQFGLQMAKQEIINAGACVAFAENILIGQPNRNAPRLVQVVRESSVKVVVVIASDHNFVIVVEELLRENVTDKIWVASEGWATSALLSQKKFQVVLVGTIGFAIHGAKMPEFTKYFQRLHPFQDFYDPFIEEFWGQTFSCILLNQGNPVQLSSNSTIQTSQKSLLNVFDNKSFCARQGKPERASWLYIRDVPQSQLVYLLHGMDFVFATEYYQCMRALIFAVEEINADPDLLPNVTLGYQILDKCITLQLTTQTALWMLSGGQEMTPNYHCGQGPPLAGIIGDSASTHSMLMAQILGLYRYPQISYLSTNPILSDRNLFPSFFRTIPSDEYQMIGLGQLISHFGWTWVGLLANDDDYGQFGMQMAKQEIVSLGGCVAFSENIVMGQPNKNAPHIARVIKESTAKVVVVIATDPNFVIVVEELLRQNVTGIVWVASEGWANSALLHYVKNVNFKTKEGSQVFFDAKGNPPTIYDIVNWQESAKGALEQVGIGTYDLSTPDGKAMKVNSGDIIWTNNETQVPISKCSPNCQTGYRKLIVPGKPICCYECARCPQGHFSNQTDAAECHPCSWDTWPNLQQDRCLPRPTEFLSFQEPLGYSLAVAAIFSSLSPLTVLGVFIHYKNTAIIRANNYSLSCLLLLSLFLCFLCSLGFIGYPQPEKCLLRQVAFGMVFALCISCVLAKTITVVIAFNATKPGSRLRKWTGIKVSYCVIIFCVFIQLWICILWLLFFPPFHELDLDTKPGFIIVTCNEGSPTAFWCMLGYLGLLASISFIVAFLARRLPDSFNEAKLITFSMLAFLSVWVSFIPAYLSARGMYTVAMEVFAILSSSWALVGCIFVPKCFIVLFRPHMNSRDYLMGKGRNLK</sequence>
<accession>A0A8J1J8E6</accession>
<dbReference type="InterPro" id="IPR000068">
    <property type="entry name" value="GPCR_3_Ca_sens_rcpt-rel"/>
</dbReference>
<evidence type="ECO:0000313" key="16">
    <source>
        <dbReference type="Xenbase" id="XB-GENE-29082735"/>
    </source>
</evidence>
<dbReference type="OMA" id="WIFIRHQ"/>
<comment type="similarity">
    <text evidence="2">Belongs to the G-protein coupled receptor 3 family.</text>
</comment>
<evidence type="ECO:0000256" key="9">
    <source>
        <dbReference type="ARBA" id="ARBA00023170"/>
    </source>
</evidence>
<dbReference type="FunFam" id="2.10.50.30:FF:000002">
    <property type="entry name" value="Vomeronasal 2 receptor, h1"/>
    <property type="match status" value="1"/>
</dbReference>
<evidence type="ECO:0000313" key="15">
    <source>
        <dbReference type="RefSeq" id="XP_031754142.1"/>
    </source>
</evidence>
<feature type="transmembrane region" description="Helical" evidence="12">
    <location>
        <begin position="944"/>
        <end position="964"/>
    </location>
</feature>
<dbReference type="PROSITE" id="PS00980">
    <property type="entry name" value="G_PROTEIN_RECEP_F3_2"/>
    <property type="match status" value="1"/>
</dbReference>
<keyword evidence="9" id="KW-0675">Receptor</keyword>
<evidence type="ECO:0000256" key="11">
    <source>
        <dbReference type="ARBA" id="ARBA00023224"/>
    </source>
</evidence>
<feature type="transmembrane region" description="Helical" evidence="12">
    <location>
        <begin position="909"/>
        <end position="932"/>
    </location>
</feature>
<dbReference type="InterPro" id="IPR017979">
    <property type="entry name" value="GPCR_3_CS"/>
</dbReference>
<dbReference type="PROSITE" id="PS00981">
    <property type="entry name" value="G_PROTEIN_RECEP_F3_3"/>
    <property type="match status" value="1"/>
</dbReference>
<dbReference type="PANTHER" id="PTHR24061">
    <property type="entry name" value="CALCIUM-SENSING RECEPTOR-RELATED"/>
    <property type="match status" value="1"/>
</dbReference>
<evidence type="ECO:0000256" key="7">
    <source>
        <dbReference type="ARBA" id="ARBA00023040"/>
    </source>
</evidence>
<keyword evidence="3" id="KW-1003">Cell membrane</keyword>
<evidence type="ECO:0000256" key="8">
    <source>
        <dbReference type="ARBA" id="ARBA00023136"/>
    </source>
</evidence>
<dbReference type="KEGG" id="xtr:100495545"/>
<keyword evidence="10" id="KW-0325">Glycoprotein</keyword>
<feature type="transmembrane region" description="Helical" evidence="12">
    <location>
        <begin position="785"/>
        <end position="809"/>
    </location>
</feature>
<dbReference type="GO" id="GO:0005886">
    <property type="term" value="C:plasma membrane"/>
    <property type="evidence" value="ECO:0000318"/>
    <property type="project" value="GO_Central"/>
</dbReference>
<proteinExistence type="inferred from homology"/>
<keyword evidence="6 12" id="KW-1133">Transmembrane helix</keyword>
<dbReference type="InterPro" id="IPR017978">
    <property type="entry name" value="GPCR_3_C"/>
</dbReference>
<dbReference type="GeneID" id="100495545"/>
<dbReference type="OrthoDB" id="5984008at2759"/>
<gene>
    <name evidence="15 16" type="primary">LOC100495545</name>
</gene>
<feature type="transmembrane region" description="Helical" evidence="12">
    <location>
        <begin position="976"/>
        <end position="1000"/>
    </location>
</feature>
<evidence type="ECO:0000256" key="10">
    <source>
        <dbReference type="ARBA" id="ARBA00023180"/>
    </source>
</evidence>
<dbReference type="AGR" id="Xenbase:XB-GENE-29082735"/>
<dbReference type="FunFam" id="3.40.50.2300:FF:000016">
    <property type="entry name" value="Taste 1 receptor member 2"/>
    <property type="match status" value="2"/>
</dbReference>
<evidence type="ECO:0000256" key="4">
    <source>
        <dbReference type="ARBA" id="ARBA00022692"/>
    </source>
</evidence>
<keyword evidence="5" id="KW-0732">Signal</keyword>
<dbReference type="Pfam" id="PF00003">
    <property type="entry name" value="7tm_3"/>
    <property type="match status" value="1"/>
</dbReference>
<dbReference type="Xenbase" id="XB-GENE-29082735">
    <property type="gene designation" value="LOC100495545"/>
</dbReference>
<dbReference type="PRINTS" id="PR00248">
    <property type="entry name" value="GPCRMGR"/>
</dbReference>
<dbReference type="PRINTS" id="PR00592">
    <property type="entry name" value="CASENSINGR"/>
</dbReference>
<keyword evidence="11" id="KW-0807">Transducer</keyword>
<evidence type="ECO:0000256" key="5">
    <source>
        <dbReference type="ARBA" id="ARBA00022729"/>
    </source>
</evidence>
<feature type="domain" description="G-protein coupled receptors family 3 profile" evidence="13">
    <location>
        <begin position="750"/>
        <end position="1014"/>
    </location>
</feature>
<dbReference type="SUPFAM" id="SSF53822">
    <property type="entry name" value="Periplasmic binding protein-like I"/>
    <property type="match status" value="2"/>
</dbReference>
<organism evidence="14 15">
    <name type="scientific">Xenopus tropicalis</name>
    <name type="common">Western clawed frog</name>
    <name type="synonym">Silurana tropicalis</name>
    <dbReference type="NCBI Taxonomy" id="8364"/>
    <lineage>
        <taxon>Eukaryota</taxon>
        <taxon>Metazoa</taxon>
        <taxon>Chordata</taxon>
        <taxon>Craniata</taxon>
        <taxon>Vertebrata</taxon>
        <taxon>Euteleostomi</taxon>
        <taxon>Amphibia</taxon>
        <taxon>Batrachia</taxon>
        <taxon>Anura</taxon>
        <taxon>Pipoidea</taxon>
        <taxon>Pipidae</taxon>
        <taxon>Xenopodinae</taxon>
        <taxon>Xenopus</taxon>
        <taxon>Silurana</taxon>
    </lineage>
</organism>
<protein>
    <submittedName>
        <fullName evidence="15">Uncharacterized protein LOC100495545</fullName>
    </submittedName>
</protein>
<evidence type="ECO:0000259" key="13">
    <source>
        <dbReference type="PROSITE" id="PS50259"/>
    </source>
</evidence>
<dbReference type="AlphaFoldDB" id="A0A8J1J8E6"/>
<evidence type="ECO:0000256" key="12">
    <source>
        <dbReference type="SAM" id="Phobius"/>
    </source>
</evidence>
<dbReference type="InterPro" id="IPR038550">
    <property type="entry name" value="GPCR_3_9-Cys_sf"/>
</dbReference>
<evidence type="ECO:0000256" key="6">
    <source>
        <dbReference type="ARBA" id="ARBA00022989"/>
    </source>
</evidence>
<keyword evidence="7" id="KW-0297">G-protein coupled receptor</keyword>
<feature type="transmembrane region" description="Helical" evidence="12">
    <location>
        <begin position="863"/>
        <end position="883"/>
    </location>
</feature>
<name>A0A8J1J8E6_XENTR</name>
<keyword evidence="4 12" id="KW-0812">Transmembrane</keyword>
<reference evidence="15" key="1">
    <citation type="submission" date="2025-08" db="UniProtKB">
        <authorList>
            <consortium name="RefSeq"/>
        </authorList>
    </citation>
    <scope>IDENTIFICATION</scope>
    <source>
        <strain evidence="15">Nigerian</strain>
        <tissue evidence="15">Liver and blood</tissue>
    </source>
</reference>
<dbReference type="PROSITE" id="PS50259">
    <property type="entry name" value="G_PROTEIN_RECEP_F3_4"/>
    <property type="match status" value="1"/>
</dbReference>
<dbReference type="Gene3D" id="2.10.50.30">
    <property type="entry name" value="GPCR, family 3, nine cysteines domain"/>
    <property type="match status" value="1"/>
</dbReference>
<dbReference type="InterPro" id="IPR000337">
    <property type="entry name" value="GPCR_3"/>
</dbReference>
<dbReference type="InterPro" id="IPR001828">
    <property type="entry name" value="ANF_lig-bd_rcpt"/>
</dbReference>
<feature type="transmembrane region" description="Helical" evidence="12">
    <location>
        <begin position="821"/>
        <end position="843"/>
    </location>
</feature>
<evidence type="ECO:0000313" key="14">
    <source>
        <dbReference type="Proteomes" id="UP000008143"/>
    </source>
</evidence>
<dbReference type="Pfam" id="PF01094">
    <property type="entry name" value="ANF_receptor"/>
    <property type="match status" value="2"/>
</dbReference>
<dbReference type="GO" id="GO:0004930">
    <property type="term" value="F:G protein-coupled receptor activity"/>
    <property type="evidence" value="ECO:0000318"/>
    <property type="project" value="GO_Central"/>
</dbReference>
<dbReference type="PANTHER" id="PTHR24061:SF624">
    <property type="entry name" value="EXTRACELLULAR CALCIUM-SENSING RECEPTOR-LIKE"/>
    <property type="match status" value="1"/>
</dbReference>
<dbReference type="Pfam" id="PF07562">
    <property type="entry name" value="NCD3G"/>
    <property type="match status" value="1"/>
</dbReference>